<evidence type="ECO:0000256" key="1">
    <source>
        <dbReference type="ARBA" id="ARBA00004413"/>
    </source>
</evidence>
<evidence type="ECO:0000313" key="9">
    <source>
        <dbReference type="Proteomes" id="UP001190700"/>
    </source>
</evidence>
<keyword evidence="9" id="KW-1185">Reference proteome</keyword>
<evidence type="ECO:0000256" key="4">
    <source>
        <dbReference type="ARBA" id="ARBA00022753"/>
    </source>
</evidence>
<dbReference type="InterPro" id="IPR031692">
    <property type="entry name" value="EHD_N"/>
</dbReference>
<dbReference type="PANTHER" id="PTHR11216">
    <property type="entry name" value="EH DOMAIN"/>
    <property type="match status" value="1"/>
</dbReference>
<comment type="caution">
    <text evidence="8">The sequence shown here is derived from an EMBL/GenBank/DDBJ whole genome shotgun (WGS) entry which is preliminary data.</text>
</comment>
<dbReference type="Pfam" id="PF16880">
    <property type="entry name" value="EHD_N"/>
    <property type="match status" value="1"/>
</dbReference>
<dbReference type="SUPFAM" id="SSF52540">
    <property type="entry name" value="P-loop containing nucleoside triphosphate hydrolases"/>
    <property type="match status" value="1"/>
</dbReference>
<comment type="subcellular location">
    <subcellularLocation>
        <location evidence="1">Cell membrane</location>
        <topology evidence="1">Peripheral membrane protein</topology>
        <orientation evidence="1">Cytoplasmic side</orientation>
    </subcellularLocation>
    <subcellularLocation>
        <location evidence="2">Endosome membrane</location>
        <topology evidence="2">Peripheral membrane protein</topology>
    </subcellularLocation>
</comment>
<dbReference type="CDD" id="cd09913">
    <property type="entry name" value="EHD"/>
    <property type="match status" value="1"/>
</dbReference>
<evidence type="ECO:0000256" key="6">
    <source>
        <dbReference type="SAM" id="MobiDB-lite"/>
    </source>
</evidence>
<reference evidence="8 9" key="1">
    <citation type="journal article" date="2015" name="Genome Biol. Evol.">
        <title>Comparative Genomics of a Bacterivorous Green Alga Reveals Evolutionary Causalities and Consequences of Phago-Mixotrophic Mode of Nutrition.</title>
        <authorList>
            <person name="Burns J.A."/>
            <person name="Paasch A."/>
            <person name="Narechania A."/>
            <person name="Kim E."/>
        </authorList>
    </citation>
    <scope>NUCLEOTIDE SEQUENCE [LARGE SCALE GENOMIC DNA]</scope>
    <source>
        <strain evidence="8 9">PLY_AMNH</strain>
    </source>
</reference>
<dbReference type="EMBL" id="LGRX02004336">
    <property type="protein sequence ID" value="KAK3280599.1"/>
    <property type="molecule type" value="Genomic_DNA"/>
</dbReference>
<organism evidence="8 9">
    <name type="scientific">Cymbomonas tetramitiformis</name>
    <dbReference type="NCBI Taxonomy" id="36881"/>
    <lineage>
        <taxon>Eukaryota</taxon>
        <taxon>Viridiplantae</taxon>
        <taxon>Chlorophyta</taxon>
        <taxon>Pyramimonadophyceae</taxon>
        <taxon>Pyramimonadales</taxon>
        <taxon>Pyramimonadaceae</taxon>
        <taxon>Cymbomonas</taxon>
    </lineage>
</organism>
<keyword evidence="4" id="KW-0967">Endosome</keyword>
<accession>A0AAE0GM34</accession>
<proteinExistence type="predicted"/>
<evidence type="ECO:0000256" key="3">
    <source>
        <dbReference type="ARBA" id="ARBA00022475"/>
    </source>
</evidence>
<feature type="domain" description="Dynamin-type G" evidence="7">
    <location>
        <begin position="81"/>
        <end position="316"/>
    </location>
</feature>
<dbReference type="GO" id="GO:0005886">
    <property type="term" value="C:plasma membrane"/>
    <property type="evidence" value="ECO:0007669"/>
    <property type="project" value="UniProtKB-SubCell"/>
</dbReference>
<dbReference type="InterPro" id="IPR027417">
    <property type="entry name" value="P-loop_NTPase"/>
</dbReference>
<gene>
    <name evidence="8" type="ORF">CYMTET_11567</name>
</gene>
<dbReference type="AlphaFoldDB" id="A0AAE0GM34"/>
<dbReference type="Pfam" id="PF00350">
    <property type="entry name" value="Dynamin_N"/>
    <property type="match status" value="1"/>
</dbReference>
<evidence type="ECO:0000256" key="5">
    <source>
        <dbReference type="ARBA" id="ARBA00023136"/>
    </source>
</evidence>
<keyword evidence="5" id="KW-0472">Membrane</keyword>
<dbReference type="GO" id="GO:0005525">
    <property type="term" value="F:GTP binding"/>
    <property type="evidence" value="ECO:0007669"/>
    <property type="project" value="InterPro"/>
</dbReference>
<dbReference type="GO" id="GO:0016197">
    <property type="term" value="P:endosomal transport"/>
    <property type="evidence" value="ECO:0007669"/>
    <property type="project" value="TreeGrafter"/>
</dbReference>
<dbReference type="Gene3D" id="3.40.50.300">
    <property type="entry name" value="P-loop containing nucleotide triphosphate hydrolases"/>
    <property type="match status" value="1"/>
</dbReference>
<evidence type="ECO:0000259" key="7">
    <source>
        <dbReference type="PROSITE" id="PS51718"/>
    </source>
</evidence>
<protein>
    <recommendedName>
        <fullName evidence="7">Dynamin-type G domain-containing protein</fullName>
    </recommendedName>
</protein>
<dbReference type="Proteomes" id="UP001190700">
    <property type="component" value="Unassembled WGS sequence"/>
</dbReference>
<evidence type="ECO:0000313" key="8">
    <source>
        <dbReference type="EMBL" id="KAK3280599.1"/>
    </source>
</evidence>
<feature type="region of interest" description="Disordered" evidence="6">
    <location>
        <begin position="1"/>
        <end position="41"/>
    </location>
</feature>
<dbReference type="PROSITE" id="PS51718">
    <property type="entry name" value="G_DYNAMIN_2"/>
    <property type="match status" value="1"/>
</dbReference>
<keyword evidence="3" id="KW-1003">Cell membrane</keyword>
<dbReference type="GO" id="GO:0010008">
    <property type="term" value="C:endosome membrane"/>
    <property type="evidence" value="ECO:0007669"/>
    <property type="project" value="UniProtKB-SubCell"/>
</dbReference>
<name>A0AAE0GM34_9CHLO</name>
<sequence length="430" mass="49557">MSNPFETPSPNPFETPGETTPAEVTPAPDVRKPNPNFTGKKNDFSELMVKMQTIYKEKILPVEQKHKYDQFYSPHWSDADFEAKPMVLLLGQYSVGKTSFIRHMIGKDFPGLNIGPEPTTDRVIAIHYGDVERTTPGNVLSVSPKLPYRGLERFGTGFLSRFEGSEVRAKILEDITFVDTPGILAGEKQRVNRQYDFNEVIGWFAQRADRILLFFDANKLDVSDEFKEVLVSLTDHGNKLRVVLNKADQLSNQQFIKVHGALMWSLSRVIRSPEAVRVYPGSFWDTPMRASCDMQGLLESEMADFYKDLTEIPRYATQRKVDELLKRIKRVKVHSCLIAHLKKEMPKMWGSQERQKELIKNIREEMNKVRLEHNLPVADFPLPDELVQKLEGRDFNTFEKWSDRKMKDLETAMSKDIPDVLQKYSAELQL</sequence>
<dbReference type="Pfam" id="PF18150">
    <property type="entry name" value="DUF5600"/>
    <property type="match status" value="1"/>
</dbReference>
<dbReference type="InterPro" id="IPR045063">
    <property type="entry name" value="Dynamin_N"/>
</dbReference>
<dbReference type="PANTHER" id="PTHR11216:SF31">
    <property type="entry name" value="AT21416P"/>
    <property type="match status" value="1"/>
</dbReference>
<dbReference type="Gene3D" id="1.10.268.20">
    <property type="match status" value="1"/>
</dbReference>
<dbReference type="InterPro" id="IPR040990">
    <property type="entry name" value="DUF5600"/>
</dbReference>
<evidence type="ECO:0000256" key="2">
    <source>
        <dbReference type="ARBA" id="ARBA00004481"/>
    </source>
</evidence>
<dbReference type="InterPro" id="IPR030381">
    <property type="entry name" value="G_DYNAMIN_dom"/>
</dbReference>
<dbReference type="GO" id="GO:0006897">
    <property type="term" value="P:endocytosis"/>
    <property type="evidence" value="ECO:0007669"/>
    <property type="project" value="TreeGrafter"/>
</dbReference>